<protein>
    <submittedName>
        <fullName evidence="1">Uncharacterized protein</fullName>
    </submittedName>
</protein>
<comment type="caution">
    <text evidence="1">The sequence shown here is derived from an EMBL/GenBank/DDBJ whole genome shotgun (WGS) entry which is preliminary data.</text>
</comment>
<gene>
    <name evidence="1" type="ORF">B0H16DRAFT_1460975</name>
</gene>
<evidence type="ECO:0000313" key="1">
    <source>
        <dbReference type="EMBL" id="KAJ7749953.1"/>
    </source>
</evidence>
<keyword evidence="2" id="KW-1185">Reference proteome</keyword>
<sequence length="188" mass="19863">MAAIGGSAGGTTAAVSERCMLAAVWQQSGGAQNSSHLNHYVYINDRRAICHYSGVPAKHPRLDDDEDAPAPKRRGVTRLLRPRGLAGPQNAQAVAVPAEEIVASGKVSGNGVTRRQCDRTAAKSAARVAATGGSWRHLGGTGGTFTVPRRVVAMQGFKNVPQSPKSVYTSFVAATISQILAKWEPYRL</sequence>
<proteinExistence type="predicted"/>
<dbReference type="EMBL" id="JARKIB010000067">
    <property type="protein sequence ID" value="KAJ7749953.1"/>
    <property type="molecule type" value="Genomic_DNA"/>
</dbReference>
<organism evidence="1 2">
    <name type="scientific">Mycena metata</name>
    <dbReference type="NCBI Taxonomy" id="1033252"/>
    <lineage>
        <taxon>Eukaryota</taxon>
        <taxon>Fungi</taxon>
        <taxon>Dikarya</taxon>
        <taxon>Basidiomycota</taxon>
        <taxon>Agaricomycotina</taxon>
        <taxon>Agaricomycetes</taxon>
        <taxon>Agaricomycetidae</taxon>
        <taxon>Agaricales</taxon>
        <taxon>Marasmiineae</taxon>
        <taxon>Mycenaceae</taxon>
        <taxon>Mycena</taxon>
    </lineage>
</organism>
<dbReference type="Proteomes" id="UP001215598">
    <property type="component" value="Unassembled WGS sequence"/>
</dbReference>
<evidence type="ECO:0000313" key="2">
    <source>
        <dbReference type="Proteomes" id="UP001215598"/>
    </source>
</evidence>
<accession>A0AAD7N967</accession>
<dbReference type="AlphaFoldDB" id="A0AAD7N967"/>
<reference evidence="1" key="1">
    <citation type="submission" date="2023-03" db="EMBL/GenBank/DDBJ databases">
        <title>Massive genome expansion in bonnet fungi (Mycena s.s.) driven by repeated elements and novel gene families across ecological guilds.</title>
        <authorList>
            <consortium name="Lawrence Berkeley National Laboratory"/>
            <person name="Harder C.B."/>
            <person name="Miyauchi S."/>
            <person name="Viragh M."/>
            <person name="Kuo A."/>
            <person name="Thoen E."/>
            <person name="Andreopoulos B."/>
            <person name="Lu D."/>
            <person name="Skrede I."/>
            <person name="Drula E."/>
            <person name="Henrissat B."/>
            <person name="Morin E."/>
            <person name="Kohler A."/>
            <person name="Barry K."/>
            <person name="LaButti K."/>
            <person name="Morin E."/>
            <person name="Salamov A."/>
            <person name="Lipzen A."/>
            <person name="Mereny Z."/>
            <person name="Hegedus B."/>
            <person name="Baldrian P."/>
            <person name="Stursova M."/>
            <person name="Weitz H."/>
            <person name="Taylor A."/>
            <person name="Grigoriev I.V."/>
            <person name="Nagy L.G."/>
            <person name="Martin F."/>
            <person name="Kauserud H."/>
        </authorList>
    </citation>
    <scope>NUCLEOTIDE SEQUENCE</scope>
    <source>
        <strain evidence="1">CBHHK182m</strain>
    </source>
</reference>
<name>A0AAD7N967_9AGAR</name>